<keyword evidence="9 18" id="KW-1133">Transmembrane helix</keyword>
<dbReference type="InterPro" id="IPR050122">
    <property type="entry name" value="RTK"/>
</dbReference>
<dbReference type="InterPro" id="IPR000719">
    <property type="entry name" value="Prot_kinase_dom"/>
</dbReference>
<evidence type="ECO:0000313" key="23">
    <source>
        <dbReference type="Proteomes" id="UP000095300"/>
    </source>
</evidence>
<dbReference type="PROSITE" id="PS00109">
    <property type="entry name" value="PROTEIN_KINASE_TYR"/>
    <property type="match status" value="1"/>
</dbReference>
<dbReference type="FunFam" id="1.10.510.10:FF:000113">
    <property type="entry name" value="Tyrosine-protein kinase receptor"/>
    <property type="match status" value="1"/>
</dbReference>
<evidence type="ECO:0000256" key="8">
    <source>
        <dbReference type="ARBA" id="ARBA00022840"/>
    </source>
</evidence>
<keyword evidence="13 17" id="KW-0675">Receptor</keyword>
<evidence type="ECO:0000259" key="20">
    <source>
        <dbReference type="PROSITE" id="PS50011"/>
    </source>
</evidence>
<feature type="signal peptide" evidence="19">
    <location>
        <begin position="1"/>
        <end position="18"/>
    </location>
</feature>
<dbReference type="InterPro" id="IPR055163">
    <property type="entry name" value="ALK/LTK-like_GRD"/>
</dbReference>
<dbReference type="InterPro" id="IPR001245">
    <property type="entry name" value="Ser-Thr/Tyr_kinase_cat_dom"/>
</dbReference>
<dbReference type="PROSITE" id="PS00239">
    <property type="entry name" value="RECEPTOR_TYR_KIN_II"/>
    <property type="match status" value="1"/>
</dbReference>
<evidence type="ECO:0000256" key="1">
    <source>
        <dbReference type="ARBA" id="ARBA00004251"/>
    </source>
</evidence>
<dbReference type="Gene3D" id="2.60.120.200">
    <property type="match status" value="2"/>
</dbReference>
<dbReference type="InterPro" id="IPR000998">
    <property type="entry name" value="MAM_dom"/>
</dbReference>
<evidence type="ECO:0000256" key="5">
    <source>
        <dbReference type="ARBA" id="ARBA00022729"/>
    </source>
</evidence>
<dbReference type="EnsemblMetazoa" id="SCAU012915-RA">
    <property type="protein sequence ID" value="SCAU012915-PA"/>
    <property type="gene ID" value="SCAU012915"/>
</dbReference>
<dbReference type="Gene3D" id="1.10.510.10">
    <property type="entry name" value="Transferase(Phosphotransferase) domain 1"/>
    <property type="match status" value="1"/>
</dbReference>
<dbReference type="GO" id="GO:0043235">
    <property type="term" value="C:receptor complex"/>
    <property type="evidence" value="ECO:0007669"/>
    <property type="project" value="TreeGrafter"/>
</dbReference>
<evidence type="ECO:0000256" key="16">
    <source>
        <dbReference type="PROSITE-ProRule" id="PRU10141"/>
    </source>
</evidence>
<evidence type="ECO:0000256" key="2">
    <source>
        <dbReference type="ARBA" id="ARBA00022475"/>
    </source>
</evidence>
<evidence type="ECO:0000256" key="11">
    <source>
        <dbReference type="ARBA" id="ARBA00023137"/>
    </source>
</evidence>
<feature type="transmembrane region" description="Helical" evidence="18">
    <location>
        <begin position="781"/>
        <end position="802"/>
    </location>
</feature>
<evidence type="ECO:0000256" key="18">
    <source>
        <dbReference type="SAM" id="Phobius"/>
    </source>
</evidence>
<feature type="chain" id="PRO_5009327636" description="Tyrosine-protein kinase receptor" evidence="19">
    <location>
        <begin position="19"/>
        <end position="1129"/>
    </location>
</feature>
<dbReference type="GO" id="GO:0007169">
    <property type="term" value="P:cell surface receptor protein tyrosine kinase signaling pathway"/>
    <property type="evidence" value="ECO:0007669"/>
    <property type="project" value="InterPro"/>
</dbReference>
<keyword evidence="5 19" id="KW-0732">Signal</keyword>
<dbReference type="GO" id="GO:0045664">
    <property type="term" value="P:regulation of neuron differentiation"/>
    <property type="evidence" value="ECO:0007669"/>
    <property type="project" value="TreeGrafter"/>
</dbReference>
<keyword evidence="2" id="KW-1003">Cell membrane</keyword>
<dbReference type="VEuPathDB" id="VectorBase:SCAU012915"/>
<dbReference type="GO" id="GO:0005886">
    <property type="term" value="C:plasma membrane"/>
    <property type="evidence" value="ECO:0007669"/>
    <property type="project" value="UniProtKB-SubCell"/>
</dbReference>
<organism evidence="22 23">
    <name type="scientific">Stomoxys calcitrans</name>
    <name type="common">Stable fly</name>
    <name type="synonym">Conops calcitrans</name>
    <dbReference type="NCBI Taxonomy" id="35570"/>
    <lineage>
        <taxon>Eukaryota</taxon>
        <taxon>Metazoa</taxon>
        <taxon>Ecdysozoa</taxon>
        <taxon>Arthropoda</taxon>
        <taxon>Hexapoda</taxon>
        <taxon>Insecta</taxon>
        <taxon>Pterygota</taxon>
        <taxon>Neoptera</taxon>
        <taxon>Endopterygota</taxon>
        <taxon>Diptera</taxon>
        <taxon>Brachycera</taxon>
        <taxon>Muscomorpha</taxon>
        <taxon>Muscoidea</taxon>
        <taxon>Muscidae</taxon>
        <taxon>Stomoxys</taxon>
    </lineage>
</organism>
<dbReference type="Gene3D" id="3.30.200.20">
    <property type="entry name" value="Phosphorylase Kinase, domain 1"/>
    <property type="match status" value="1"/>
</dbReference>
<keyword evidence="8 16" id="KW-0067">ATP-binding</keyword>
<dbReference type="Pfam" id="PF12810">
    <property type="entry name" value="ALK_LTK_GRD"/>
    <property type="match status" value="1"/>
</dbReference>
<dbReference type="InterPro" id="IPR020635">
    <property type="entry name" value="Tyr_kinase_cat_dom"/>
</dbReference>
<dbReference type="GO" id="GO:0005524">
    <property type="term" value="F:ATP binding"/>
    <property type="evidence" value="ECO:0007669"/>
    <property type="project" value="UniProtKB-UniRule"/>
</dbReference>
<evidence type="ECO:0000256" key="4">
    <source>
        <dbReference type="ARBA" id="ARBA00022692"/>
    </source>
</evidence>
<dbReference type="SUPFAM" id="SSF56112">
    <property type="entry name" value="Protein kinase-like (PK-like)"/>
    <property type="match status" value="1"/>
</dbReference>
<dbReference type="AlphaFoldDB" id="A0A1I8Q124"/>
<keyword evidence="23" id="KW-1185">Reference proteome</keyword>
<evidence type="ECO:0000256" key="9">
    <source>
        <dbReference type="ARBA" id="ARBA00022989"/>
    </source>
</evidence>
<gene>
    <name evidence="22" type="primary">106090606</name>
</gene>
<evidence type="ECO:0000256" key="3">
    <source>
        <dbReference type="ARBA" id="ARBA00022679"/>
    </source>
</evidence>
<keyword evidence="3" id="KW-0808">Transferase</keyword>
<keyword evidence="14" id="KW-0325">Glycoprotein</keyword>
<reference evidence="22" key="1">
    <citation type="submission" date="2020-05" db="UniProtKB">
        <authorList>
            <consortium name="EnsemblMetazoa"/>
        </authorList>
    </citation>
    <scope>IDENTIFICATION</scope>
    <source>
        <strain evidence="22">USDA</strain>
    </source>
</reference>
<dbReference type="SMART" id="SM00219">
    <property type="entry name" value="TyrKc"/>
    <property type="match status" value="1"/>
</dbReference>
<protein>
    <recommendedName>
        <fullName evidence="17">Tyrosine-protein kinase receptor</fullName>
        <ecNumber evidence="17">2.7.10.1</ecNumber>
    </recommendedName>
</protein>
<dbReference type="GO" id="GO:0004714">
    <property type="term" value="F:transmembrane receptor protein tyrosine kinase activity"/>
    <property type="evidence" value="ECO:0007669"/>
    <property type="project" value="UniProtKB-EC"/>
</dbReference>
<accession>A0A1I8Q124</accession>
<feature type="binding site" evidence="16">
    <location>
        <position position="891"/>
    </location>
    <ligand>
        <name>ATP</name>
        <dbReference type="ChEBI" id="CHEBI:30616"/>
    </ligand>
</feature>
<evidence type="ECO:0000256" key="17">
    <source>
        <dbReference type="RuleBase" id="RU000312"/>
    </source>
</evidence>
<keyword evidence="6 16" id="KW-0547">Nucleotide-binding</keyword>
<dbReference type="InterPro" id="IPR011009">
    <property type="entry name" value="Kinase-like_dom_sf"/>
</dbReference>
<keyword evidence="10 18" id="KW-0472">Membrane</keyword>
<dbReference type="Proteomes" id="UP000095300">
    <property type="component" value="Unassembled WGS sequence"/>
</dbReference>
<evidence type="ECO:0000313" key="22">
    <source>
        <dbReference type="EnsemblMetazoa" id="SCAU012915-PA"/>
    </source>
</evidence>
<dbReference type="InterPro" id="IPR002011">
    <property type="entry name" value="Tyr_kinase_rcpt_2_CS"/>
</dbReference>
<sequence>MAGLLFVFMTLMCIVTLALELEPYHEYSFSKCDKTKIYFQLRTDFLEEKFRLKAKISIETYCSFDGPCAWKWSDTASSCITLVSQVPEFYNTGRSDLSPVITKGSRNYYFLFAILLPSNTVQRIIESPQFGITDETCALEFLIVQQGLEHGLLQVIVEYTSEDSWIVANISAFNYTQWTKNTLNLGKIHRKFSVIFQFYSLIPNKQSTYIGLDNLRMVNCFAEKHCEIPQQLCTIGGKLACIDLNQICDLRYDCDQREDEFLNCDKIPPGGRCDFENDLCGWYVSNTTAHSWTRGAYNDDPFVEENTGYYMYFDMNSTRKENGDKFYNNATLTSPIFNPPPSLLGEQHSAYYNSCAMRFKISAELQKGSVYLQLVIVHMQEKENITISLWMKDELYKSKVETVSLNVKSRYYLQFLVSFVLNPNYRIIIDNISLSPQCFGINIPTEQLNGYDYWKYSHLKHRTHKDFQFKNYLKFESCDNRGRNGPTQSQCETFYTKHNPNTVLKDIQVISQSPFKGFQRWKVPHEGFYTFIVRGASGGVSSIGIKSTRGAEVVAVMKLLKNEELYLVVGQQGEDACPKSSDFTRIPCPLSGGGGGGGSFVFLLDSDTNDISPLLVAGGGGGGSPFGVGYNVMGLLEKAMASSDFIHIKESNASLKQVNDSIFQGGKDGRTCLLGKSIEFQASSDGGFGGGESSGCFTGGHGGGHARVDIFPNSSYGQSGSSYIDALRSLSETNVIRERIDFDNGSIIIIPATEGCGCDYLCIALDETALANVTEPSNISIYWILVFVLSLVFAASSVVFAYKLYQRRISLHENQNSAQNLQLRSILESNDEADLSNYGLIHINFDVERLSQLIRGNLSLIKVLGRGAFGEVYQGLYRHKTDEAEIAVAVKTLPEISTRHAVRDFLLEAVIMANFDHPNIVRLIGVCFDSHPKFIVLELLEGGDLKNFLREVRQTPNNPSPLTIDDLVQCAIDVAKGCEYMENRHFIHRDLAARNCLLSTRGPKRAVKIADFGMARDIYSNEYYRKEGKAMLPVKWMPPEALFEGIFTSKTDVWSFGVLLWEVFSLGLAPFIGLSNSEVMEIINSGGRLGAPPGCPSIIYEIMIDCWNPIPEDRPTFFSILERLNTLTL</sequence>
<dbReference type="PANTHER" id="PTHR24416:SF604">
    <property type="entry name" value="RECEPTOR PROTEIN-TYROSINE KINASE"/>
    <property type="match status" value="1"/>
</dbReference>
<dbReference type="PROSITE" id="PS50060">
    <property type="entry name" value="MAM_2"/>
    <property type="match status" value="2"/>
</dbReference>
<dbReference type="SUPFAM" id="SSF49899">
    <property type="entry name" value="Concanavalin A-like lectins/glucanases"/>
    <property type="match status" value="2"/>
</dbReference>
<dbReference type="Pfam" id="PF07714">
    <property type="entry name" value="PK_Tyr_Ser-Thr"/>
    <property type="match status" value="1"/>
</dbReference>
<evidence type="ECO:0000256" key="13">
    <source>
        <dbReference type="ARBA" id="ARBA00023170"/>
    </source>
</evidence>
<dbReference type="InterPro" id="IPR013320">
    <property type="entry name" value="ConA-like_dom_sf"/>
</dbReference>
<dbReference type="PANTHER" id="PTHR24416">
    <property type="entry name" value="TYROSINE-PROTEIN KINASE RECEPTOR"/>
    <property type="match status" value="1"/>
</dbReference>
<dbReference type="STRING" id="35570.A0A1I8Q124"/>
<keyword evidence="17" id="KW-0597">Phosphoprotein</keyword>
<evidence type="ECO:0000256" key="12">
    <source>
        <dbReference type="ARBA" id="ARBA00023157"/>
    </source>
</evidence>
<name>A0A1I8Q124_STOCA</name>
<dbReference type="PRINTS" id="PR00109">
    <property type="entry name" value="TYRKINASE"/>
</dbReference>
<comment type="subcellular location">
    <subcellularLocation>
        <location evidence="1">Cell membrane</location>
        <topology evidence="1">Single-pass type I membrane protein</topology>
    </subcellularLocation>
</comment>
<dbReference type="Pfam" id="PF00629">
    <property type="entry name" value="MAM"/>
    <property type="match status" value="2"/>
</dbReference>
<dbReference type="OrthoDB" id="73209at2759"/>
<evidence type="ECO:0000256" key="19">
    <source>
        <dbReference type="SAM" id="SignalP"/>
    </source>
</evidence>
<dbReference type="PROSITE" id="PS50011">
    <property type="entry name" value="PROTEIN_KINASE_DOM"/>
    <property type="match status" value="1"/>
</dbReference>
<feature type="domain" description="MAM" evidence="21">
    <location>
        <begin position="271"/>
        <end position="440"/>
    </location>
</feature>
<dbReference type="PROSITE" id="PS00107">
    <property type="entry name" value="PROTEIN_KINASE_ATP"/>
    <property type="match status" value="1"/>
</dbReference>
<feature type="domain" description="MAM" evidence="21">
    <location>
        <begin position="60"/>
        <end position="222"/>
    </location>
</feature>
<dbReference type="InterPro" id="IPR017441">
    <property type="entry name" value="Protein_kinase_ATP_BS"/>
</dbReference>
<proteinExistence type="inferred from homology"/>
<evidence type="ECO:0000256" key="6">
    <source>
        <dbReference type="ARBA" id="ARBA00022741"/>
    </source>
</evidence>
<dbReference type="EC" id="2.7.10.1" evidence="17"/>
<keyword evidence="7" id="KW-0418">Kinase</keyword>
<comment type="catalytic activity">
    <reaction evidence="15 17">
        <text>L-tyrosyl-[protein] + ATP = O-phospho-L-tyrosyl-[protein] + ADP + H(+)</text>
        <dbReference type="Rhea" id="RHEA:10596"/>
        <dbReference type="Rhea" id="RHEA-COMP:10136"/>
        <dbReference type="Rhea" id="RHEA-COMP:20101"/>
        <dbReference type="ChEBI" id="CHEBI:15378"/>
        <dbReference type="ChEBI" id="CHEBI:30616"/>
        <dbReference type="ChEBI" id="CHEBI:46858"/>
        <dbReference type="ChEBI" id="CHEBI:61978"/>
        <dbReference type="ChEBI" id="CHEBI:456216"/>
        <dbReference type="EC" id="2.7.10.1"/>
    </reaction>
</comment>
<dbReference type="InterPro" id="IPR008266">
    <property type="entry name" value="Tyr_kinase_AS"/>
</dbReference>
<evidence type="ECO:0000259" key="21">
    <source>
        <dbReference type="PROSITE" id="PS50060"/>
    </source>
</evidence>
<evidence type="ECO:0000256" key="14">
    <source>
        <dbReference type="ARBA" id="ARBA00023180"/>
    </source>
</evidence>
<evidence type="ECO:0000256" key="15">
    <source>
        <dbReference type="ARBA" id="ARBA00051243"/>
    </source>
</evidence>
<evidence type="ECO:0000256" key="10">
    <source>
        <dbReference type="ARBA" id="ARBA00023136"/>
    </source>
</evidence>
<evidence type="ECO:0000256" key="7">
    <source>
        <dbReference type="ARBA" id="ARBA00022777"/>
    </source>
</evidence>
<feature type="domain" description="Protein kinase" evidence="20">
    <location>
        <begin position="858"/>
        <end position="1127"/>
    </location>
</feature>
<comment type="similarity">
    <text evidence="17">Belongs to the protein kinase superfamily. Tyr protein kinase family. Insulin receptor subfamily.</text>
</comment>
<keyword evidence="11" id="KW-0829">Tyrosine-protein kinase</keyword>
<keyword evidence="4 17" id="KW-0812">Transmembrane</keyword>
<keyword evidence="12" id="KW-1015">Disulfide bond</keyword>